<name>A0A8J4Q264_9MYCE</name>
<dbReference type="GO" id="GO:0017056">
    <property type="term" value="F:structural constituent of nuclear pore"/>
    <property type="evidence" value="ECO:0007669"/>
    <property type="project" value="TreeGrafter"/>
</dbReference>
<dbReference type="GO" id="GO:0000973">
    <property type="term" value="P:post-transcriptional tethering of RNA polymerase II gene DNA at nuclear periphery"/>
    <property type="evidence" value="ECO:0007669"/>
    <property type="project" value="TreeGrafter"/>
</dbReference>
<sequence>MHQMLLSLVNQLQLDYLVQVGYLLPIYPHKVRPVGTGAPPYTATESEGCSIVTITAMDAYSTKSFEELRLEDVLYKKDKIYKTGATTTTSPFSTAFGGASTPLDGTSSPFGTSSTTSSPFGGASTTSSFSRASNGPNHINIIINKCTNFNWNIWLIINYTKHFW</sequence>
<dbReference type="PANTHER" id="PTHR23198:SF6">
    <property type="entry name" value="NUCLEAR PORE COMPLEX PROTEIN NUP98-NUP96"/>
    <property type="match status" value="1"/>
</dbReference>
<reference evidence="1" key="1">
    <citation type="submission" date="2020-01" db="EMBL/GenBank/DDBJ databases">
        <title>Development of genomics and gene disruption for Polysphondylium violaceum indicates a role for the polyketide synthase stlB in stalk morphogenesis.</title>
        <authorList>
            <person name="Narita B."/>
            <person name="Kawabe Y."/>
            <person name="Kin K."/>
            <person name="Saito T."/>
            <person name="Gibbs R."/>
            <person name="Kuspa A."/>
            <person name="Muzny D."/>
            <person name="Queller D."/>
            <person name="Richards S."/>
            <person name="Strassman J."/>
            <person name="Sucgang R."/>
            <person name="Worley K."/>
            <person name="Schaap P."/>
        </authorList>
    </citation>
    <scope>NUCLEOTIDE SEQUENCE</scope>
    <source>
        <strain evidence="1">QSvi11</strain>
    </source>
</reference>
<protein>
    <submittedName>
        <fullName evidence="1">Uncharacterized protein</fullName>
    </submittedName>
</protein>
<dbReference type="GO" id="GO:0034398">
    <property type="term" value="P:telomere tethering at nuclear periphery"/>
    <property type="evidence" value="ECO:0007669"/>
    <property type="project" value="TreeGrafter"/>
</dbReference>
<dbReference type="InterPro" id="IPR037665">
    <property type="entry name" value="Nucleoporin_S59-like"/>
</dbReference>
<dbReference type="GO" id="GO:0006405">
    <property type="term" value="P:RNA export from nucleus"/>
    <property type="evidence" value="ECO:0007669"/>
    <property type="project" value="TreeGrafter"/>
</dbReference>
<proteinExistence type="predicted"/>
<dbReference type="GO" id="GO:0006606">
    <property type="term" value="P:protein import into nucleus"/>
    <property type="evidence" value="ECO:0007669"/>
    <property type="project" value="TreeGrafter"/>
</dbReference>
<comment type="caution">
    <text evidence="1">The sequence shown here is derived from an EMBL/GenBank/DDBJ whole genome shotgun (WGS) entry which is preliminary data.</text>
</comment>
<evidence type="ECO:0000313" key="1">
    <source>
        <dbReference type="EMBL" id="KAF2077362.1"/>
    </source>
</evidence>
<organism evidence="1 2">
    <name type="scientific">Polysphondylium violaceum</name>
    <dbReference type="NCBI Taxonomy" id="133409"/>
    <lineage>
        <taxon>Eukaryota</taxon>
        <taxon>Amoebozoa</taxon>
        <taxon>Evosea</taxon>
        <taxon>Eumycetozoa</taxon>
        <taxon>Dictyostelia</taxon>
        <taxon>Dictyosteliales</taxon>
        <taxon>Dictyosteliaceae</taxon>
        <taxon>Polysphondylium</taxon>
    </lineage>
</organism>
<dbReference type="AlphaFoldDB" id="A0A8J4Q264"/>
<dbReference type="Proteomes" id="UP000695562">
    <property type="component" value="Unassembled WGS sequence"/>
</dbReference>
<dbReference type="GO" id="GO:0008139">
    <property type="term" value="F:nuclear localization sequence binding"/>
    <property type="evidence" value="ECO:0007669"/>
    <property type="project" value="TreeGrafter"/>
</dbReference>
<evidence type="ECO:0000313" key="2">
    <source>
        <dbReference type="Proteomes" id="UP000695562"/>
    </source>
</evidence>
<dbReference type="Gene3D" id="1.10.10.2360">
    <property type="match status" value="1"/>
</dbReference>
<dbReference type="GO" id="GO:0044614">
    <property type="term" value="C:nuclear pore cytoplasmic filaments"/>
    <property type="evidence" value="ECO:0007669"/>
    <property type="project" value="TreeGrafter"/>
</dbReference>
<keyword evidence="2" id="KW-1185">Reference proteome</keyword>
<accession>A0A8J4Q264</accession>
<gene>
    <name evidence="1" type="ORF">CYY_001365</name>
</gene>
<dbReference type="Pfam" id="PF21240">
    <property type="entry name" value="Nup98_GLEBS"/>
    <property type="match status" value="1"/>
</dbReference>
<dbReference type="PANTHER" id="PTHR23198">
    <property type="entry name" value="NUCLEOPORIN"/>
    <property type="match status" value="1"/>
</dbReference>
<dbReference type="EMBL" id="AJWJ01000031">
    <property type="protein sequence ID" value="KAF2077362.1"/>
    <property type="molecule type" value="Genomic_DNA"/>
</dbReference>
<dbReference type="GO" id="GO:0003723">
    <property type="term" value="F:RNA binding"/>
    <property type="evidence" value="ECO:0007669"/>
    <property type="project" value="TreeGrafter"/>
</dbReference>